<dbReference type="InterPro" id="IPR023296">
    <property type="entry name" value="Glyco_hydro_beta-prop_sf"/>
</dbReference>
<dbReference type="SUPFAM" id="SSF75005">
    <property type="entry name" value="Arabinanase/levansucrase/invertase"/>
    <property type="match status" value="1"/>
</dbReference>
<dbReference type="EMBL" id="ADBL01001432">
    <property type="status" value="NOT_ANNOTATED_CDS"/>
    <property type="molecule type" value="Genomic_DNA"/>
</dbReference>
<dbReference type="EMBL" id="GL876970">
    <property type="protein sequence ID" value="KLU86971.1"/>
    <property type="molecule type" value="Genomic_DNA"/>
</dbReference>
<reference evidence="1" key="2">
    <citation type="submission" date="2010-05" db="EMBL/GenBank/DDBJ databases">
        <title>The Genome Sequence of Magnaporthe poae strain ATCC 64411.</title>
        <authorList>
            <consortium name="The Broad Institute Genome Sequencing Platform"/>
            <consortium name="Broad Institute Genome Sequencing Center for Infectious Disease"/>
            <person name="Ma L.-J."/>
            <person name="Dead R."/>
            <person name="Young S."/>
            <person name="Zeng Q."/>
            <person name="Koehrsen M."/>
            <person name="Alvarado L."/>
            <person name="Berlin A."/>
            <person name="Chapman S.B."/>
            <person name="Chen Z."/>
            <person name="Freedman E."/>
            <person name="Gellesch M."/>
            <person name="Goldberg J."/>
            <person name="Griggs A."/>
            <person name="Gujja S."/>
            <person name="Heilman E.R."/>
            <person name="Heiman D."/>
            <person name="Hepburn T."/>
            <person name="Howarth C."/>
            <person name="Jen D."/>
            <person name="Larson L."/>
            <person name="Mehta T."/>
            <person name="Neiman D."/>
            <person name="Pearson M."/>
            <person name="Roberts A."/>
            <person name="Saif S."/>
            <person name="Shea T."/>
            <person name="Shenoy N."/>
            <person name="Sisk P."/>
            <person name="Stolte C."/>
            <person name="Sykes S."/>
            <person name="Walk T."/>
            <person name="White J."/>
            <person name="Yandava C."/>
            <person name="Haas B."/>
            <person name="Nusbaum C."/>
            <person name="Birren B."/>
        </authorList>
    </citation>
    <scope>NUCLEOTIDE SEQUENCE</scope>
    <source>
        <strain evidence="1">ATCC 64411</strain>
    </source>
</reference>
<reference evidence="2" key="5">
    <citation type="submission" date="2015-06" db="UniProtKB">
        <authorList>
            <consortium name="EnsemblFungi"/>
        </authorList>
    </citation>
    <scope>IDENTIFICATION</scope>
    <source>
        <strain evidence="2">ATCC 64411</strain>
    </source>
</reference>
<dbReference type="PANTHER" id="PTHR22925">
    <property type="entry name" value="GLYCOSYL HYDROLASE 43 FAMILY MEMBER"/>
    <property type="match status" value="1"/>
</dbReference>
<dbReference type="STRING" id="644358.A0A0C4E0U0"/>
<reference evidence="1" key="3">
    <citation type="submission" date="2011-03" db="EMBL/GenBank/DDBJ databases">
        <title>Annotation of Magnaporthe poae ATCC 64411.</title>
        <authorList>
            <person name="Ma L.-J."/>
            <person name="Dead R."/>
            <person name="Young S.K."/>
            <person name="Zeng Q."/>
            <person name="Gargeya S."/>
            <person name="Fitzgerald M."/>
            <person name="Haas B."/>
            <person name="Abouelleil A."/>
            <person name="Alvarado L."/>
            <person name="Arachchi H.M."/>
            <person name="Berlin A."/>
            <person name="Brown A."/>
            <person name="Chapman S.B."/>
            <person name="Chen Z."/>
            <person name="Dunbar C."/>
            <person name="Freedman E."/>
            <person name="Gearin G."/>
            <person name="Gellesch M."/>
            <person name="Goldberg J."/>
            <person name="Griggs A."/>
            <person name="Gujja S."/>
            <person name="Heiman D."/>
            <person name="Howarth C."/>
            <person name="Larson L."/>
            <person name="Lui A."/>
            <person name="MacDonald P.J.P."/>
            <person name="Mehta T."/>
            <person name="Montmayeur A."/>
            <person name="Murphy C."/>
            <person name="Neiman D."/>
            <person name="Pearson M."/>
            <person name="Priest M."/>
            <person name="Roberts A."/>
            <person name="Saif S."/>
            <person name="Shea T."/>
            <person name="Shenoy N."/>
            <person name="Sisk P."/>
            <person name="Stolte C."/>
            <person name="Sykes S."/>
            <person name="Yandava C."/>
            <person name="Wortman J."/>
            <person name="Nusbaum C."/>
            <person name="Birren B."/>
        </authorList>
    </citation>
    <scope>NUCLEOTIDE SEQUENCE</scope>
    <source>
        <strain evidence="1">ATCC 64411</strain>
    </source>
</reference>
<evidence type="ECO:0008006" key="4">
    <source>
        <dbReference type="Google" id="ProtNLM"/>
    </source>
</evidence>
<dbReference type="eggNOG" id="ENOG502SMMT">
    <property type="taxonomic scope" value="Eukaryota"/>
</dbReference>
<protein>
    <recommendedName>
        <fullName evidence="4">Glycosyl hydrolase family 43 protein</fullName>
    </recommendedName>
</protein>
<evidence type="ECO:0000313" key="3">
    <source>
        <dbReference type="Proteomes" id="UP000011715"/>
    </source>
</evidence>
<reference evidence="2" key="4">
    <citation type="journal article" date="2015" name="G3 (Bethesda)">
        <title>Genome sequences of three phytopathogenic species of the Magnaporthaceae family of fungi.</title>
        <authorList>
            <person name="Okagaki L.H."/>
            <person name="Nunes C.C."/>
            <person name="Sailsbery J."/>
            <person name="Clay B."/>
            <person name="Brown D."/>
            <person name="John T."/>
            <person name="Oh Y."/>
            <person name="Young N."/>
            <person name="Fitzgerald M."/>
            <person name="Haas B.J."/>
            <person name="Zeng Q."/>
            <person name="Young S."/>
            <person name="Adiconis X."/>
            <person name="Fan L."/>
            <person name="Levin J.Z."/>
            <person name="Mitchell T.K."/>
            <person name="Okubara P.A."/>
            <person name="Farman M.L."/>
            <person name="Kohn L.M."/>
            <person name="Birren B."/>
            <person name="Ma L.-J."/>
            <person name="Dean R.A."/>
        </authorList>
    </citation>
    <scope>NUCLEOTIDE SEQUENCE</scope>
    <source>
        <strain evidence="2">ATCC 64411 / 73-15</strain>
    </source>
</reference>
<dbReference type="OMA" id="ATNGCYG"/>
<dbReference type="EnsemblFungi" id="MAPG_05977T0">
    <property type="protein sequence ID" value="MAPG_05977T0"/>
    <property type="gene ID" value="MAPG_05977"/>
</dbReference>
<dbReference type="PANTHER" id="PTHR22925:SF3">
    <property type="entry name" value="GLYCOSYL HYDROLASE FAMILY PROTEIN 43"/>
    <property type="match status" value="1"/>
</dbReference>
<dbReference type="VEuPathDB" id="FungiDB:MAPG_05977"/>
<dbReference type="Proteomes" id="UP000011715">
    <property type="component" value="Unassembled WGS sequence"/>
</dbReference>
<organism evidence="2 3">
    <name type="scientific">Magnaporthiopsis poae (strain ATCC 64411 / 73-15)</name>
    <name type="common">Kentucky bluegrass fungus</name>
    <name type="synonym">Magnaporthe poae</name>
    <dbReference type="NCBI Taxonomy" id="644358"/>
    <lineage>
        <taxon>Eukaryota</taxon>
        <taxon>Fungi</taxon>
        <taxon>Dikarya</taxon>
        <taxon>Ascomycota</taxon>
        <taxon>Pezizomycotina</taxon>
        <taxon>Sordariomycetes</taxon>
        <taxon>Sordariomycetidae</taxon>
        <taxon>Magnaporthales</taxon>
        <taxon>Magnaporthaceae</taxon>
        <taxon>Magnaporthiopsis</taxon>
    </lineage>
</organism>
<dbReference type="Gene3D" id="2.115.10.20">
    <property type="entry name" value="Glycosyl hydrolase domain, family 43"/>
    <property type="match status" value="1"/>
</dbReference>
<name>A0A0C4E0U0_MAGP6</name>
<evidence type="ECO:0000313" key="2">
    <source>
        <dbReference type="EnsemblFungi" id="MAPG_05977T0"/>
    </source>
</evidence>
<evidence type="ECO:0000313" key="1">
    <source>
        <dbReference type="EMBL" id="KLU86971.1"/>
    </source>
</evidence>
<gene>
    <name evidence="1" type="ORF">MAPG_05977</name>
</gene>
<sequence>MLHSYFAITSHQASACEVFIPLFYWASPRSDQDEMHSQTLLCLAFATILCRAATGTSGSATNTPSSSDGVYATYHNNLDDLLQGRDGIPIHPVDYQASGKLATAVDQDGNGLEQAEAHLSYFEGRYYLYSATWACGKFVYSRIAGFGNINATAQGSPPTPIKPRGSAPVACGIKTYSSPDMTSWKLQDFYVPPDPTITLTKPVVRYSNATGQYVMLLGNQQLTDLAYLVSESPAGPFTGPTSAAPGVLSGPNIGHDFDVAVGPDGTSWLLTDTRSNATLPTDGSAKYPTTVAIAWDLVVQKFNPDLTSVPAQSNDTFRIVRTGAELAALGLSLEACSFFAHDGYYYMMFGQTCQNCAGYVYYLYSKGDPLGPYTDGGFLSMHGCGAQNKGASVLPAAQGEVVLAGALAYRTSPTSQTLNGVVAHANNNQALSQTLYYPLEFNANHTIKPWTCPASVRIPLAANTTTSPRDPGRYQLDCRVRNWQSIEVTFDPPRDAKNISFPVYQRNDDVSGAFTPAIIDGDLKITLQYDDGSNSSRVLRPLDVSWAPTKISIVPAKGKVAKMLLSTNATTGCFGYIVQPKTDAGGSLSSMDVYGNRKDTPKAQVYFHSF</sequence>
<proteinExistence type="predicted"/>
<reference evidence="3" key="1">
    <citation type="submission" date="2010-05" db="EMBL/GenBank/DDBJ databases">
        <title>The genome sequence of Magnaporthe poae strain ATCC 64411.</title>
        <authorList>
            <person name="Ma L.-J."/>
            <person name="Dead R."/>
            <person name="Young S."/>
            <person name="Zeng Q."/>
            <person name="Koehrsen M."/>
            <person name="Alvarado L."/>
            <person name="Berlin A."/>
            <person name="Chapman S.B."/>
            <person name="Chen Z."/>
            <person name="Freedman E."/>
            <person name="Gellesch M."/>
            <person name="Goldberg J."/>
            <person name="Griggs A."/>
            <person name="Gujja S."/>
            <person name="Heilman E.R."/>
            <person name="Heiman D."/>
            <person name="Hepburn T."/>
            <person name="Howarth C."/>
            <person name="Jen D."/>
            <person name="Larson L."/>
            <person name="Mehta T."/>
            <person name="Neiman D."/>
            <person name="Pearson M."/>
            <person name="Roberts A."/>
            <person name="Saif S."/>
            <person name="Shea T."/>
            <person name="Shenoy N."/>
            <person name="Sisk P."/>
            <person name="Stolte C."/>
            <person name="Sykes S."/>
            <person name="Walk T."/>
            <person name="White J."/>
            <person name="Yandava C."/>
            <person name="Haas B."/>
            <person name="Nusbaum C."/>
            <person name="Birren B."/>
        </authorList>
    </citation>
    <scope>NUCLEOTIDE SEQUENCE [LARGE SCALE GENOMIC DNA]</scope>
    <source>
        <strain evidence="3">ATCC 64411 / 73-15</strain>
    </source>
</reference>
<dbReference type="OrthoDB" id="4246028at2759"/>
<dbReference type="AlphaFoldDB" id="A0A0C4E0U0"/>
<keyword evidence="3" id="KW-1185">Reference proteome</keyword>
<accession>A0A0C4E0U0</accession>